<dbReference type="Proteomes" id="UP000238937">
    <property type="component" value="Unassembled WGS sequence"/>
</dbReference>
<dbReference type="InterPro" id="IPR041664">
    <property type="entry name" value="AAA_16"/>
</dbReference>
<sequence>MTTSGFNFHLSGYHPIEELYRDAKTVVYRAIRTGDELGEESNSVVIKILASVYPTERELLDFRHQYALAKELELPGIVRVYSLETYDRGYALVMEDFGGISLDRYRHQVGETAEGGNYLPVSDVLKIAIQVADTLHALGQRRIVHKDLKPANILINPLDRQVKLIDFSIASLLPRETPALLSPNLLAGTLAYMSPEQTGRMNRGIDYRSDFYALGVTLYELLSGRLPFEERDPIELIHAHLDRVAVSVDRVNPAVPVVLAQIIAKLMAKKAEDRYQSALGLKFDLEQCWHQLLATGTIAEFALGNRDLCDRGASLLANRFVIPERLYGREVAIATLMAAFTNVAAGSSELVLVAGSSGIGKTALINEVHKPITRHHGYFIKGKFDQFNRDLPLWGFVRALRDLIGQLVNESDDRLAAWKSRILAAVGDNGGVLIAAIPEWERIIGSQPPVTELSGTAAQNRFKLLFQKAIEVFARSEHPLTIFLDDLQWADSASLESIELLQQETGHLLIVGAYRDNEVSPSHPLMLTVAKLQQARKNVRTIALAPVSYTHL</sequence>
<dbReference type="PANTHER" id="PTHR43642:SF1">
    <property type="entry name" value="HYBRID SIGNAL TRANSDUCTION HISTIDINE KINASE G"/>
    <property type="match status" value="1"/>
</dbReference>
<dbReference type="PROSITE" id="PS00108">
    <property type="entry name" value="PROTEIN_KINASE_ST"/>
    <property type="match status" value="1"/>
</dbReference>
<comment type="caution">
    <text evidence="2">The sequence shown here is derived from an EMBL/GenBank/DDBJ whole genome shotgun (WGS) entry which is preliminary data.</text>
</comment>
<proteinExistence type="predicted"/>
<keyword evidence="3" id="KW-1185">Reference proteome</keyword>
<evidence type="ECO:0000313" key="2">
    <source>
        <dbReference type="EMBL" id="PSB41833.1"/>
    </source>
</evidence>
<dbReference type="GO" id="GO:0004672">
    <property type="term" value="F:protein kinase activity"/>
    <property type="evidence" value="ECO:0007669"/>
    <property type="project" value="InterPro"/>
</dbReference>
<dbReference type="Gene3D" id="3.40.50.300">
    <property type="entry name" value="P-loop containing nucleotide triphosphate hydrolases"/>
    <property type="match status" value="1"/>
</dbReference>
<feature type="non-terminal residue" evidence="2">
    <location>
        <position position="552"/>
    </location>
</feature>
<dbReference type="AlphaFoldDB" id="A0A2T1F9Z2"/>
<protein>
    <recommendedName>
        <fullName evidence="1">Protein kinase domain-containing protein</fullName>
    </recommendedName>
</protein>
<dbReference type="RefSeq" id="WP_146138551.1">
    <property type="nucleotide sequence ID" value="NZ_PVWO01000610.1"/>
</dbReference>
<dbReference type="PROSITE" id="PS50011">
    <property type="entry name" value="PROTEIN_KINASE_DOM"/>
    <property type="match status" value="1"/>
</dbReference>
<dbReference type="SUPFAM" id="SSF56112">
    <property type="entry name" value="Protein kinase-like (PK-like)"/>
    <property type="match status" value="1"/>
</dbReference>
<dbReference type="Pfam" id="PF00069">
    <property type="entry name" value="Pkinase"/>
    <property type="match status" value="1"/>
</dbReference>
<dbReference type="InterPro" id="IPR053159">
    <property type="entry name" value="Hybrid_Histidine_Kinase"/>
</dbReference>
<gene>
    <name evidence="2" type="ORF">C7B77_27120</name>
</gene>
<dbReference type="Pfam" id="PF13191">
    <property type="entry name" value="AAA_16"/>
    <property type="match status" value="1"/>
</dbReference>
<dbReference type="PANTHER" id="PTHR43642">
    <property type="entry name" value="HYBRID SIGNAL TRANSDUCTION HISTIDINE KINASE G"/>
    <property type="match status" value="1"/>
</dbReference>
<evidence type="ECO:0000259" key="1">
    <source>
        <dbReference type="PROSITE" id="PS50011"/>
    </source>
</evidence>
<dbReference type="Gene3D" id="1.10.510.10">
    <property type="entry name" value="Transferase(Phosphotransferase) domain 1"/>
    <property type="match status" value="1"/>
</dbReference>
<dbReference type="InterPro" id="IPR000719">
    <property type="entry name" value="Prot_kinase_dom"/>
</dbReference>
<feature type="domain" description="Protein kinase" evidence="1">
    <location>
        <begin position="13"/>
        <end position="293"/>
    </location>
</feature>
<dbReference type="SMART" id="SM00220">
    <property type="entry name" value="S_TKc"/>
    <property type="match status" value="1"/>
</dbReference>
<dbReference type="EMBL" id="PVWO01000610">
    <property type="protein sequence ID" value="PSB41833.1"/>
    <property type="molecule type" value="Genomic_DNA"/>
</dbReference>
<dbReference type="CDD" id="cd14014">
    <property type="entry name" value="STKc_PknB_like"/>
    <property type="match status" value="1"/>
</dbReference>
<dbReference type="OrthoDB" id="573511at2"/>
<name>A0A2T1F9Z2_9CYAN</name>
<dbReference type="GO" id="GO:0005524">
    <property type="term" value="F:ATP binding"/>
    <property type="evidence" value="ECO:0007669"/>
    <property type="project" value="InterPro"/>
</dbReference>
<accession>A0A2T1F9Z2</accession>
<dbReference type="InterPro" id="IPR008271">
    <property type="entry name" value="Ser/Thr_kinase_AS"/>
</dbReference>
<evidence type="ECO:0000313" key="3">
    <source>
        <dbReference type="Proteomes" id="UP000238937"/>
    </source>
</evidence>
<dbReference type="SUPFAM" id="SSF52540">
    <property type="entry name" value="P-loop containing nucleoside triphosphate hydrolases"/>
    <property type="match status" value="1"/>
</dbReference>
<organism evidence="2 3">
    <name type="scientific">Chamaesiphon polymorphus CCALA 037</name>
    <dbReference type="NCBI Taxonomy" id="2107692"/>
    <lineage>
        <taxon>Bacteria</taxon>
        <taxon>Bacillati</taxon>
        <taxon>Cyanobacteriota</taxon>
        <taxon>Cyanophyceae</taxon>
        <taxon>Gomontiellales</taxon>
        <taxon>Chamaesiphonaceae</taxon>
        <taxon>Chamaesiphon</taxon>
    </lineage>
</organism>
<dbReference type="InterPro" id="IPR011009">
    <property type="entry name" value="Kinase-like_dom_sf"/>
</dbReference>
<reference evidence="2 3" key="1">
    <citation type="submission" date="2018-03" db="EMBL/GenBank/DDBJ databases">
        <title>The ancient ancestry and fast evolution of plastids.</title>
        <authorList>
            <person name="Moore K.R."/>
            <person name="Magnabosco C."/>
            <person name="Momper L."/>
            <person name="Gold D.A."/>
            <person name="Bosak T."/>
            <person name="Fournier G.P."/>
        </authorList>
    </citation>
    <scope>NUCLEOTIDE SEQUENCE [LARGE SCALE GENOMIC DNA]</scope>
    <source>
        <strain evidence="2 3">CCALA 037</strain>
    </source>
</reference>
<dbReference type="InterPro" id="IPR027417">
    <property type="entry name" value="P-loop_NTPase"/>
</dbReference>